<dbReference type="EMBL" id="CP087714">
    <property type="protein sequence ID" value="XAT63409.1"/>
    <property type="molecule type" value="Genomic_DNA"/>
</dbReference>
<evidence type="ECO:0000313" key="2">
    <source>
        <dbReference type="Proteomes" id="UP001492541"/>
    </source>
</evidence>
<protein>
    <submittedName>
        <fullName evidence="1">Uncharacterized protein</fullName>
    </submittedName>
</protein>
<sequence>MRSHTIILADPGYGGPSLAYNISSTISDKVLWFSSENPKVAENIARSYGKKVRLDVINSRRINIANLNEINIQLSRYLETVSDVPAICLTLVSELILIHGLEKVYLFLSNLINKVEAKRGTVISLVIKGAQQRRDEILISRLFANVFTLHGEYENEVRKFILESDGPINDRFLFELQSEGYRIDLPPDIEKFIKGI</sequence>
<proteinExistence type="predicted"/>
<keyword evidence="2" id="KW-1185">Reference proteome</keyword>
<gene>
    <name evidence="1" type="ORF">LPQ35_09120</name>
</gene>
<accession>A0ABZ3H480</accession>
<organism evidence="1 2">
    <name type="scientific">Geoglobus acetivorans</name>
    <dbReference type="NCBI Taxonomy" id="565033"/>
    <lineage>
        <taxon>Archaea</taxon>
        <taxon>Methanobacteriati</taxon>
        <taxon>Methanobacteriota</taxon>
        <taxon>Archaeoglobi</taxon>
        <taxon>Archaeoglobales</taxon>
        <taxon>Archaeoglobaceae</taxon>
        <taxon>Geoglobus</taxon>
    </lineage>
</organism>
<dbReference type="GeneID" id="90449852"/>
<reference evidence="1 2" key="1">
    <citation type="submission" date="2021-11" db="EMBL/GenBank/DDBJ databases">
        <title>Whole genome of Geoglobus acetivorans.</title>
        <authorList>
            <person name="Liu D."/>
        </authorList>
    </citation>
    <scope>NUCLEOTIDE SEQUENCE [LARGE SCALE GENOMIC DNA]</scope>
    <source>
        <strain evidence="1 2">SBH6</strain>
    </source>
</reference>
<dbReference type="Proteomes" id="UP001492541">
    <property type="component" value="Chromosome"/>
</dbReference>
<dbReference type="RefSeq" id="WP_193807530.1">
    <property type="nucleotide sequence ID" value="NZ_CP087714.1"/>
</dbReference>
<name>A0ABZ3H480_GEOAI</name>
<evidence type="ECO:0000313" key="1">
    <source>
        <dbReference type="EMBL" id="XAT63409.1"/>
    </source>
</evidence>